<reference evidence="1 2" key="1">
    <citation type="submission" date="2024-04" db="EMBL/GenBank/DDBJ databases">
        <title>Symmetric and asymmetric DNA N6-adenine methylation regulates different biological responses in Mucorales.</title>
        <authorList>
            <consortium name="Lawrence Berkeley National Laboratory"/>
            <person name="Lax C."/>
            <person name="Mondo S.J."/>
            <person name="Osorio-Concepcion M."/>
            <person name="Muszewska A."/>
            <person name="Corrochano-Luque M."/>
            <person name="Gutierrez G."/>
            <person name="Riley R."/>
            <person name="Lipzen A."/>
            <person name="Guo J."/>
            <person name="Hundley H."/>
            <person name="Amirebrahimi M."/>
            <person name="Ng V."/>
            <person name="Lorenzo-Gutierrez D."/>
            <person name="Binder U."/>
            <person name="Yang J."/>
            <person name="Song Y."/>
            <person name="Canovas D."/>
            <person name="Navarro E."/>
            <person name="Freitag M."/>
            <person name="Gabaldon T."/>
            <person name="Grigoriev I.V."/>
            <person name="Corrochano L.M."/>
            <person name="Nicolas F.E."/>
            <person name="Garre V."/>
        </authorList>
    </citation>
    <scope>NUCLEOTIDE SEQUENCE [LARGE SCALE GENOMIC DNA]</scope>
    <source>
        <strain evidence="1 2">L51</strain>
    </source>
</reference>
<name>A0ABR3BDX9_PHYBL</name>
<gene>
    <name evidence="1" type="ORF">J3Q64DRAFT_1631010</name>
</gene>
<protein>
    <submittedName>
        <fullName evidence="1">Uncharacterized protein</fullName>
    </submittedName>
</protein>
<comment type="caution">
    <text evidence="1">The sequence shown here is derived from an EMBL/GenBank/DDBJ whole genome shotgun (WGS) entry which is preliminary data.</text>
</comment>
<evidence type="ECO:0000313" key="2">
    <source>
        <dbReference type="Proteomes" id="UP001448207"/>
    </source>
</evidence>
<proteinExistence type="predicted"/>
<dbReference type="EMBL" id="JBCLYO010000001">
    <property type="protein sequence ID" value="KAL0097044.1"/>
    <property type="molecule type" value="Genomic_DNA"/>
</dbReference>
<keyword evidence="2" id="KW-1185">Reference proteome</keyword>
<accession>A0ABR3BDX9</accession>
<sequence>DENTTRLLELMIKKLQNRCFCSRIYASPNRPTSEHIIKRDFNMNKRNTNIMDSLTDCDGNTQQIMHFLTHHQTCPTLCYILCWTIESTR</sequence>
<dbReference type="Proteomes" id="UP001448207">
    <property type="component" value="Unassembled WGS sequence"/>
</dbReference>
<evidence type="ECO:0000313" key="1">
    <source>
        <dbReference type="EMBL" id="KAL0097044.1"/>
    </source>
</evidence>
<feature type="non-terminal residue" evidence="1">
    <location>
        <position position="1"/>
    </location>
</feature>
<organism evidence="1 2">
    <name type="scientific">Phycomyces blakesleeanus</name>
    <dbReference type="NCBI Taxonomy" id="4837"/>
    <lineage>
        <taxon>Eukaryota</taxon>
        <taxon>Fungi</taxon>
        <taxon>Fungi incertae sedis</taxon>
        <taxon>Mucoromycota</taxon>
        <taxon>Mucoromycotina</taxon>
        <taxon>Mucoromycetes</taxon>
        <taxon>Mucorales</taxon>
        <taxon>Phycomycetaceae</taxon>
        <taxon>Phycomyces</taxon>
    </lineage>
</organism>